<comment type="caution">
    <text evidence="5">The sequence shown here is derived from an EMBL/GenBank/DDBJ whole genome shotgun (WGS) entry which is preliminary data.</text>
</comment>
<feature type="domain" description="EAL" evidence="3">
    <location>
        <begin position="521"/>
        <end position="771"/>
    </location>
</feature>
<keyword evidence="1" id="KW-0812">Transmembrane</keyword>
<dbReference type="Pfam" id="PF00563">
    <property type="entry name" value="EAL"/>
    <property type="match status" value="1"/>
</dbReference>
<dbReference type="SUPFAM" id="SSF55785">
    <property type="entry name" value="PYP-like sensor domain (PAS domain)"/>
    <property type="match status" value="1"/>
</dbReference>
<dbReference type="InterPro" id="IPR052155">
    <property type="entry name" value="Biofilm_reg_signaling"/>
</dbReference>
<keyword evidence="1" id="KW-0472">Membrane</keyword>
<evidence type="ECO:0000259" key="3">
    <source>
        <dbReference type="PROSITE" id="PS50883"/>
    </source>
</evidence>
<dbReference type="InterPro" id="IPR001633">
    <property type="entry name" value="EAL_dom"/>
</dbReference>
<evidence type="ECO:0000256" key="1">
    <source>
        <dbReference type="SAM" id="Phobius"/>
    </source>
</evidence>
<dbReference type="EMBL" id="LAZR01000127">
    <property type="protein sequence ID" value="KKN88589.1"/>
    <property type="molecule type" value="Genomic_DNA"/>
</dbReference>
<dbReference type="InterPro" id="IPR000160">
    <property type="entry name" value="GGDEF_dom"/>
</dbReference>
<reference evidence="5" key="1">
    <citation type="journal article" date="2015" name="Nature">
        <title>Complex archaea that bridge the gap between prokaryotes and eukaryotes.</title>
        <authorList>
            <person name="Spang A."/>
            <person name="Saw J.H."/>
            <person name="Jorgensen S.L."/>
            <person name="Zaremba-Niedzwiedzka K."/>
            <person name="Martijn J."/>
            <person name="Lind A.E."/>
            <person name="van Eijk R."/>
            <person name="Schleper C."/>
            <person name="Guy L."/>
            <person name="Ettema T.J."/>
        </authorList>
    </citation>
    <scope>NUCLEOTIDE SEQUENCE</scope>
</reference>
<protein>
    <recommendedName>
        <fullName evidence="6">EAL domain-containing protein</fullName>
    </recommendedName>
</protein>
<evidence type="ECO:0000259" key="2">
    <source>
        <dbReference type="PROSITE" id="PS50113"/>
    </source>
</evidence>
<accession>A0A0F9UAB7</accession>
<dbReference type="InterPro" id="IPR035919">
    <property type="entry name" value="EAL_sf"/>
</dbReference>
<dbReference type="PANTHER" id="PTHR44757:SF10">
    <property type="entry name" value="MEMBRANE PROTEIN"/>
    <property type="match status" value="1"/>
</dbReference>
<dbReference type="InterPro" id="IPR043128">
    <property type="entry name" value="Rev_trsase/Diguanyl_cyclase"/>
</dbReference>
<feature type="transmembrane region" description="Helical" evidence="1">
    <location>
        <begin position="129"/>
        <end position="149"/>
    </location>
</feature>
<proteinExistence type="predicted"/>
<dbReference type="CDD" id="cd01949">
    <property type="entry name" value="GGDEF"/>
    <property type="match status" value="1"/>
</dbReference>
<dbReference type="Gene3D" id="3.30.450.20">
    <property type="entry name" value="PAS domain"/>
    <property type="match status" value="1"/>
</dbReference>
<dbReference type="SMART" id="SM00267">
    <property type="entry name" value="GGDEF"/>
    <property type="match status" value="1"/>
</dbReference>
<keyword evidence="1" id="KW-1133">Transmembrane helix</keyword>
<dbReference type="PROSITE" id="PS50883">
    <property type="entry name" value="EAL"/>
    <property type="match status" value="1"/>
</dbReference>
<feature type="domain" description="PAC" evidence="2">
    <location>
        <begin position="293"/>
        <end position="347"/>
    </location>
</feature>
<dbReference type="Gene3D" id="3.30.70.270">
    <property type="match status" value="1"/>
</dbReference>
<dbReference type="PROSITE" id="PS50887">
    <property type="entry name" value="GGDEF"/>
    <property type="match status" value="1"/>
</dbReference>
<dbReference type="NCBIfam" id="TIGR00254">
    <property type="entry name" value="GGDEF"/>
    <property type="match status" value="1"/>
</dbReference>
<dbReference type="Pfam" id="PF00990">
    <property type="entry name" value="GGDEF"/>
    <property type="match status" value="1"/>
</dbReference>
<feature type="domain" description="GGDEF" evidence="4">
    <location>
        <begin position="379"/>
        <end position="512"/>
    </location>
</feature>
<dbReference type="PROSITE" id="PS50113">
    <property type="entry name" value="PAC"/>
    <property type="match status" value="1"/>
</dbReference>
<name>A0A0F9UAB7_9ZZZZ</name>
<dbReference type="InterPro" id="IPR029787">
    <property type="entry name" value="Nucleotide_cyclase"/>
</dbReference>
<dbReference type="SUPFAM" id="SSF141868">
    <property type="entry name" value="EAL domain-like"/>
    <property type="match status" value="1"/>
</dbReference>
<dbReference type="InterPro" id="IPR000700">
    <property type="entry name" value="PAS-assoc_C"/>
</dbReference>
<dbReference type="SUPFAM" id="SSF55073">
    <property type="entry name" value="Nucleotide cyclase"/>
    <property type="match status" value="1"/>
</dbReference>
<dbReference type="CDD" id="cd01948">
    <property type="entry name" value="EAL"/>
    <property type="match status" value="1"/>
</dbReference>
<evidence type="ECO:0000259" key="4">
    <source>
        <dbReference type="PROSITE" id="PS50887"/>
    </source>
</evidence>
<dbReference type="PANTHER" id="PTHR44757">
    <property type="entry name" value="DIGUANYLATE CYCLASE DGCP"/>
    <property type="match status" value="1"/>
</dbReference>
<sequence>MLTIFTSRNGSKSTDIDSVVLRRFRGVQINNILKFTPIMMLGNVVSAAITFPVAFNAGLAWIFLVWCVPLLYFVATAIRSSDRIRERGGLDTASQRALNRARVSALLLGSWWSLTAILIYPAANSDGKAIVATIMVGLISGGAFSLCALRPAMMNYMVPIIAGGAFALFLSGRPHDYLFAVLLCAFSFIVVQSGIGRGRLIKENFDDRQKLAEQSAIIELLLREFEEGTSDWLWEIDSFGNLGRGTERFLQFCGRGTDDIQPDGDMQLESVLASAGRATDGLAAILGHLTAKTPFRDQIVEVAAQPNSRWISISGKPIFDFSGDFTGFRGVASDITAVREAETRIVYLAHHDSLTGLANRAHFAEEIEAIFQVSGSADPVCSVFYLDLDNFKSVNDTRGHTMGDRLLKAVGVRLKAVVGPNDTVSRIGGDEYAIIARSAQDEHAAAQLATAILESFAKPFDLGCETASVGSSVGIAFLGKDGTTTEHLLKSADLALYHAKEEGKRTYRFFTLAMARQRLERHRLEQDLRDAIGNGELYIEYQPIVDNGTRRTAGFEALLRWQHPERGRIAPDQFIPLAEEIGAITEIGAWVIHQACRTAASWPDDLSVAINVSAHQFKHGGIISVVQEALDLTGLRPSRVVLEITESVLIDDPQQVVEILHELRNVGVKIALDDFGTGYSSLSYLRRFPFDKLKIDRSFVSAIKDDQVAHGILETIMILGGVLNLCVIAEGVEDDAQLDILSRLNCHQLQGYYFSRPMAEADVGGYLLNEFRRSTVDDRAAFPLSLASQSAAGD</sequence>
<dbReference type="InterPro" id="IPR035965">
    <property type="entry name" value="PAS-like_dom_sf"/>
</dbReference>
<gene>
    <name evidence="5" type="ORF">LCGC14_0247000</name>
</gene>
<dbReference type="AlphaFoldDB" id="A0A0F9UAB7"/>
<dbReference type="SMART" id="SM00052">
    <property type="entry name" value="EAL"/>
    <property type="match status" value="1"/>
</dbReference>
<feature type="transmembrane region" description="Helical" evidence="1">
    <location>
        <begin position="177"/>
        <end position="195"/>
    </location>
</feature>
<evidence type="ECO:0000313" key="5">
    <source>
        <dbReference type="EMBL" id="KKN88589.1"/>
    </source>
</evidence>
<feature type="transmembrane region" description="Helical" evidence="1">
    <location>
        <begin position="103"/>
        <end position="123"/>
    </location>
</feature>
<organism evidence="5">
    <name type="scientific">marine sediment metagenome</name>
    <dbReference type="NCBI Taxonomy" id="412755"/>
    <lineage>
        <taxon>unclassified sequences</taxon>
        <taxon>metagenomes</taxon>
        <taxon>ecological metagenomes</taxon>
    </lineage>
</organism>
<dbReference type="Gene3D" id="3.20.20.450">
    <property type="entry name" value="EAL domain"/>
    <property type="match status" value="1"/>
</dbReference>
<evidence type="ECO:0008006" key="6">
    <source>
        <dbReference type="Google" id="ProtNLM"/>
    </source>
</evidence>
<feature type="transmembrane region" description="Helical" evidence="1">
    <location>
        <begin position="59"/>
        <end position="78"/>
    </location>
</feature>
<feature type="transmembrane region" description="Helical" evidence="1">
    <location>
        <begin position="32"/>
        <end position="53"/>
    </location>
</feature>